<accession>A0ACB9IDR8</accession>
<proteinExistence type="predicted"/>
<keyword evidence="2" id="KW-1185">Reference proteome</keyword>
<dbReference type="EMBL" id="CM042026">
    <property type="protein sequence ID" value="KAI3805227.1"/>
    <property type="molecule type" value="Genomic_DNA"/>
</dbReference>
<sequence>MPYATLINATSPKIYATRILLFWHKDGTLKPLAIELSMSQPQGYQVYTPAEYAVEGSIWHLAKAYELVNDSGSIGSLANPDQWLRDC</sequence>
<comment type="caution">
    <text evidence="1">The sequence shown here is derived from an EMBL/GenBank/DDBJ whole genome shotgun (WGS) entry which is preliminary data.</text>
</comment>
<protein>
    <submittedName>
        <fullName evidence="1">Uncharacterized protein</fullName>
    </submittedName>
</protein>
<dbReference type="Proteomes" id="UP001056120">
    <property type="component" value="Linkage Group LG09"/>
</dbReference>
<name>A0ACB9IDR8_9ASTR</name>
<reference evidence="1 2" key="2">
    <citation type="journal article" date="2022" name="Mol. Ecol. Resour.">
        <title>The genomes of chicory, endive, great burdock and yacon provide insights into Asteraceae paleo-polyploidization history and plant inulin production.</title>
        <authorList>
            <person name="Fan W."/>
            <person name="Wang S."/>
            <person name="Wang H."/>
            <person name="Wang A."/>
            <person name="Jiang F."/>
            <person name="Liu H."/>
            <person name="Zhao H."/>
            <person name="Xu D."/>
            <person name="Zhang Y."/>
        </authorList>
    </citation>
    <scope>NUCLEOTIDE SEQUENCE [LARGE SCALE GENOMIC DNA]</scope>
    <source>
        <strain evidence="2">cv. Yunnan</strain>
        <tissue evidence="1">Leaves</tissue>
    </source>
</reference>
<gene>
    <name evidence="1" type="ORF">L1987_27413</name>
</gene>
<reference evidence="2" key="1">
    <citation type="journal article" date="2022" name="Mol. Ecol. Resour.">
        <title>The genomes of chicory, endive, great burdock and yacon provide insights into Asteraceae palaeo-polyploidization history and plant inulin production.</title>
        <authorList>
            <person name="Fan W."/>
            <person name="Wang S."/>
            <person name="Wang H."/>
            <person name="Wang A."/>
            <person name="Jiang F."/>
            <person name="Liu H."/>
            <person name="Zhao H."/>
            <person name="Xu D."/>
            <person name="Zhang Y."/>
        </authorList>
    </citation>
    <scope>NUCLEOTIDE SEQUENCE [LARGE SCALE GENOMIC DNA]</scope>
    <source>
        <strain evidence="2">cv. Yunnan</strain>
    </source>
</reference>
<evidence type="ECO:0000313" key="2">
    <source>
        <dbReference type="Proteomes" id="UP001056120"/>
    </source>
</evidence>
<evidence type="ECO:0000313" key="1">
    <source>
        <dbReference type="EMBL" id="KAI3805227.1"/>
    </source>
</evidence>
<organism evidence="1 2">
    <name type="scientific">Smallanthus sonchifolius</name>
    <dbReference type="NCBI Taxonomy" id="185202"/>
    <lineage>
        <taxon>Eukaryota</taxon>
        <taxon>Viridiplantae</taxon>
        <taxon>Streptophyta</taxon>
        <taxon>Embryophyta</taxon>
        <taxon>Tracheophyta</taxon>
        <taxon>Spermatophyta</taxon>
        <taxon>Magnoliopsida</taxon>
        <taxon>eudicotyledons</taxon>
        <taxon>Gunneridae</taxon>
        <taxon>Pentapetalae</taxon>
        <taxon>asterids</taxon>
        <taxon>campanulids</taxon>
        <taxon>Asterales</taxon>
        <taxon>Asteraceae</taxon>
        <taxon>Asteroideae</taxon>
        <taxon>Heliantheae alliance</taxon>
        <taxon>Millerieae</taxon>
        <taxon>Smallanthus</taxon>
    </lineage>
</organism>